<feature type="compositionally biased region" description="Basic and acidic residues" evidence="1">
    <location>
        <begin position="16"/>
        <end position="25"/>
    </location>
</feature>
<gene>
    <name evidence="2" type="ORF">FHT02_000142</name>
</gene>
<dbReference type="Proteomes" id="UP000527143">
    <property type="component" value="Unassembled WGS sequence"/>
</dbReference>
<comment type="caution">
    <text evidence="2">The sequence shown here is derived from an EMBL/GenBank/DDBJ whole genome shotgun (WGS) entry which is preliminary data.</text>
</comment>
<organism evidence="2 3">
    <name type="scientific">Sphingomonas xinjiangensis</name>
    <dbReference type="NCBI Taxonomy" id="643568"/>
    <lineage>
        <taxon>Bacteria</taxon>
        <taxon>Pseudomonadati</taxon>
        <taxon>Pseudomonadota</taxon>
        <taxon>Alphaproteobacteria</taxon>
        <taxon>Sphingomonadales</taxon>
        <taxon>Sphingomonadaceae</taxon>
        <taxon>Sphingomonas</taxon>
    </lineage>
</organism>
<protein>
    <submittedName>
        <fullName evidence="2">Uncharacterized protein</fullName>
    </submittedName>
</protein>
<evidence type="ECO:0000256" key="1">
    <source>
        <dbReference type="SAM" id="MobiDB-lite"/>
    </source>
</evidence>
<evidence type="ECO:0000313" key="3">
    <source>
        <dbReference type="Proteomes" id="UP000527143"/>
    </source>
</evidence>
<dbReference type="AlphaFoldDB" id="A0A840YJC0"/>
<dbReference type="RefSeq" id="WP_184083241.1">
    <property type="nucleotide sequence ID" value="NZ_JACIJF010000001.1"/>
</dbReference>
<reference evidence="2 3" key="1">
    <citation type="submission" date="2020-08" db="EMBL/GenBank/DDBJ databases">
        <title>Genomic Encyclopedia of Type Strains, Phase IV (KMG-IV): sequencing the most valuable type-strain genomes for metagenomic binning, comparative biology and taxonomic classification.</title>
        <authorList>
            <person name="Goeker M."/>
        </authorList>
    </citation>
    <scope>NUCLEOTIDE SEQUENCE [LARGE SCALE GENOMIC DNA]</scope>
    <source>
        <strain evidence="2 3">DSM 26736</strain>
    </source>
</reference>
<accession>A0A840YJC0</accession>
<evidence type="ECO:0000313" key="2">
    <source>
        <dbReference type="EMBL" id="MBB5708936.1"/>
    </source>
</evidence>
<proteinExistence type="predicted"/>
<dbReference type="EMBL" id="JACIJF010000001">
    <property type="protein sequence ID" value="MBB5708936.1"/>
    <property type="molecule type" value="Genomic_DNA"/>
</dbReference>
<sequence length="48" mass="5062">MMNPEPTDPNTLETEEGGHAHHPDGTDSSGSFDAGVADENTIPDEIPE</sequence>
<keyword evidence="3" id="KW-1185">Reference proteome</keyword>
<name>A0A840YJC0_9SPHN</name>
<feature type="region of interest" description="Disordered" evidence="1">
    <location>
        <begin position="1"/>
        <end position="48"/>
    </location>
</feature>